<feature type="region of interest" description="Disordered" evidence="1">
    <location>
        <begin position="98"/>
        <end position="117"/>
    </location>
</feature>
<evidence type="ECO:0000313" key="2">
    <source>
        <dbReference type="EMBL" id="CAC5357576.1"/>
    </source>
</evidence>
<dbReference type="OrthoDB" id="6149412at2759"/>
<feature type="region of interest" description="Disordered" evidence="1">
    <location>
        <begin position="203"/>
        <end position="232"/>
    </location>
</feature>
<gene>
    <name evidence="2" type="ORF">MCOR_1206</name>
</gene>
<dbReference type="EMBL" id="CACVKT020000204">
    <property type="protein sequence ID" value="CAC5357576.1"/>
    <property type="molecule type" value="Genomic_DNA"/>
</dbReference>
<protein>
    <submittedName>
        <fullName evidence="2">Uncharacterized protein</fullName>
    </submittedName>
</protein>
<accession>A0A6J7ZV13</accession>
<keyword evidence="3" id="KW-1185">Reference proteome</keyword>
<evidence type="ECO:0000256" key="1">
    <source>
        <dbReference type="SAM" id="MobiDB-lite"/>
    </source>
</evidence>
<feature type="compositionally biased region" description="Low complexity" evidence="1">
    <location>
        <begin position="217"/>
        <end position="232"/>
    </location>
</feature>
<dbReference type="Proteomes" id="UP000507470">
    <property type="component" value="Unassembled WGS sequence"/>
</dbReference>
<dbReference type="AlphaFoldDB" id="A0A6J7ZV13"/>
<reference evidence="2 3" key="1">
    <citation type="submission" date="2020-06" db="EMBL/GenBank/DDBJ databases">
        <authorList>
            <person name="Li R."/>
            <person name="Bekaert M."/>
        </authorList>
    </citation>
    <scope>NUCLEOTIDE SEQUENCE [LARGE SCALE GENOMIC DNA]</scope>
    <source>
        <strain evidence="3">wild</strain>
    </source>
</reference>
<evidence type="ECO:0000313" key="3">
    <source>
        <dbReference type="Proteomes" id="UP000507470"/>
    </source>
</evidence>
<sequence>MSEAVPCAMTLDEVKMASPKDKTIQKAIEFVRTGQWFKIKNIRDLERLTLRNYKHYGASAGNSTHKHRLPAVSVIINREPVTKLPQVHKPNITNKQMDENARQNDESEKCKMKKQFDDRNHAKTSNIDIGNSVLRKTDRKENKLTPAYEPNPYNVINKKGSMITVTNGEKLVTRNSSKFKKVNCPPIPNANDEIEEQFENICDTIPSNIQDQPPSPGTEQQSTTPQQSERPV</sequence>
<proteinExistence type="predicted"/>
<name>A0A6J7ZV13_MYTCO</name>
<organism evidence="2 3">
    <name type="scientific">Mytilus coruscus</name>
    <name type="common">Sea mussel</name>
    <dbReference type="NCBI Taxonomy" id="42192"/>
    <lineage>
        <taxon>Eukaryota</taxon>
        <taxon>Metazoa</taxon>
        <taxon>Spiralia</taxon>
        <taxon>Lophotrochozoa</taxon>
        <taxon>Mollusca</taxon>
        <taxon>Bivalvia</taxon>
        <taxon>Autobranchia</taxon>
        <taxon>Pteriomorphia</taxon>
        <taxon>Mytilida</taxon>
        <taxon>Mytiloidea</taxon>
        <taxon>Mytilidae</taxon>
        <taxon>Mytilinae</taxon>
        <taxon>Mytilus</taxon>
    </lineage>
</organism>